<dbReference type="RefSeq" id="WP_190301384.1">
    <property type="nucleotide sequence ID" value="NZ_JACOIJ010000003.1"/>
</dbReference>
<dbReference type="Pfam" id="PF13155">
    <property type="entry name" value="Toprim_2"/>
    <property type="match status" value="1"/>
</dbReference>
<reference evidence="1 2" key="1">
    <citation type="submission" date="2020-08" db="EMBL/GenBank/DDBJ databases">
        <title>Sphingobacterium sp. DN04309 isolated from aquaculture water.</title>
        <authorList>
            <person name="Zhang M."/>
        </authorList>
    </citation>
    <scope>NUCLEOTIDE SEQUENCE [LARGE SCALE GENOMIC DNA]</scope>
    <source>
        <strain evidence="1 2">DN04309</strain>
    </source>
</reference>
<comment type="caution">
    <text evidence="1">The sequence shown here is derived from an EMBL/GenBank/DDBJ whole genome shotgun (WGS) entry which is preliminary data.</text>
</comment>
<dbReference type="Proteomes" id="UP000651271">
    <property type="component" value="Unassembled WGS sequence"/>
</dbReference>
<evidence type="ECO:0000313" key="2">
    <source>
        <dbReference type="Proteomes" id="UP000651271"/>
    </source>
</evidence>
<dbReference type="Gene3D" id="3.40.1360.10">
    <property type="match status" value="1"/>
</dbReference>
<organism evidence="1 2">
    <name type="scientific">Sphingobacterium litopenaei</name>
    <dbReference type="NCBI Taxonomy" id="2763500"/>
    <lineage>
        <taxon>Bacteria</taxon>
        <taxon>Pseudomonadati</taxon>
        <taxon>Bacteroidota</taxon>
        <taxon>Sphingobacteriia</taxon>
        <taxon>Sphingobacteriales</taxon>
        <taxon>Sphingobacteriaceae</taxon>
        <taxon>Sphingobacterium</taxon>
    </lineage>
</organism>
<sequence length="296" mass="34801">METKEINKISIPLFLELISVYPERKCNGYWMYKSFITPNQRTGSLKVSSNNLWVDYSLNNTGGTLIDLILLIYPELTVKEIVKKFNNGIFSFQQPDKLIAIEKKKDGDSIIILNEYDVFRQPYMLKYLVEDRGISNFEMASRYLKTYQYRWSNSNKEYWSLGTENFLKGHVLFSKNFKTVTKQGYTFFENLGAKSRIYFEGILDFLSFLMIYPEQELLHDYCILNTVNNLKMTFENLPFSRGTDQIQIIGFLDRDNAGDKATELLRDKSDMHGSKFYDYRPTFKGKDLNDYLLGKY</sequence>
<gene>
    <name evidence="1" type="ORF">H8B04_02850</name>
</gene>
<dbReference type="EMBL" id="JACOIJ010000003">
    <property type="protein sequence ID" value="MBD1428516.1"/>
    <property type="molecule type" value="Genomic_DNA"/>
</dbReference>
<protein>
    <submittedName>
        <fullName evidence="1">Toprim domain-containing protein</fullName>
    </submittedName>
</protein>
<proteinExistence type="predicted"/>
<name>A0ABR7YB34_9SPHI</name>
<keyword evidence="2" id="KW-1185">Reference proteome</keyword>
<accession>A0ABR7YB34</accession>
<evidence type="ECO:0000313" key="1">
    <source>
        <dbReference type="EMBL" id="MBD1428516.1"/>
    </source>
</evidence>